<dbReference type="AlphaFoldDB" id="A0AAV4PTF7"/>
<accession>A0AAV4PTF7</accession>
<name>A0AAV4PTF7_CAEEX</name>
<evidence type="ECO:0000313" key="3">
    <source>
        <dbReference type="Proteomes" id="UP001054945"/>
    </source>
</evidence>
<sequence>MKLISSSEYQPRLNALRKTKISEGGGFRPFDHCTDFRNRDRHPCLLLTKLHRSPMEAACTNTSRPFLPSGPNLQERSTSGRELQRLEQSWDSLITKVKHAGGTSAH</sequence>
<reference evidence="2 3" key="1">
    <citation type="submission" date="2021-06" db="EMBL/GenBank/DDBJ databases">
        <title>Caerostris extrusa draft genome.</title>
        <authorList>
            <person name="Kono N."/>
            <person name="Arakawa K."/>
        </authorList>
    </citation>
    <scope>NUCLEOTIDE SEQUENCE [LARGE SCALE GENOMIC DNA]</scope>
</reference>
<comment type="caution">
    <text evidence="2">The sequence shown here is derived from an EMBL/GenBank/DDBJ whole genome shotgun (WGS) entry which is preliminary data.</text>
</comment>
<dbReference type="EMBL" id="BPLR01005168">
    <property type="protein sequence ID" value="GIY00334.1"/>
    <property type="molecule type" value="Genomic_DNA"/>
</dbReference>
<gene>
    <name evidence="2" type="ORF">CEXT_145201</name>
</gene>
<protein>
    <submittedName>
        <fullName evidence="2">Uncharacterized protein</fullName>
    </submittedName>
</protein>
<organism evidence="2 3">
    <name type="scientific">Caerostris extrusa</name>
    <name type="common">Bark spider</name>
    <name type="synonym">Caerostris bankana</name>
    <dbReference type="NCBI Taxonomy" id="172846"/>
    <lineage>
        <taxon>Eukaryota</taxon>
        <taxon>Metazoa</taxon>
        <taxon>Ecdysozoa</taxon>
        <taxon>Arthropoda</taxon>
        <taxon>Chelicerata</taxon>
        <taxon>Arachnida</taxon>
        <taxon>Araneae</taxon>
        <taxon>Araneomorphae</taxon>
        <taxon>Entelegynae</taxon>
        <taxon>Araneoidea</taxon>
        <taxon>Araneidae</taxon>
        <taxon>Caerostris</taxon>
    </lineage>
</organism>
<proteinExistence type="predicted"/>
<evidence type="ECO:0000313" key="2">
    <source>
        <dbReference type="EMBL" id="GIY00334.1"/>
    </source>
</evidence>
<feature type="region of interest" description="Disordered" evidence="1">
    <location>
        <begin position="61"/>
        <end position="84"/>
    </location>
</feature>
<keyword evidence="3" id="KW-1185">Reference proteome</keyword>
<dbReference type="Proteomes" id="UP001054945">
    <property type="component" value="Unassembled WGS sequence"/>
</dbReference>
<evidence type="ECO:0000256" key="1">
    <source>
        <dbReference type="SAM" id="MobiDB-lite"/>
    </source>
</evidence>